<reference evidence="2" key="1">
    <citation type="submission" date="2016-10" db="EMBL/GenBank/DDBJ databases">
        <authorList>
            <person name="Varghese N."/>
            <person name="Submissions S."/>
        </authorList>
    </citation>
    <scope>NUCLEOTIDE SEQUENCE [LARGE SCALE GENOMIC DNA]</scope>
    <source>
        <strain evidence="2">DSM 17044</strain>
    </source>
</reference>
<protein>
    <submittedName>
        <fullName evidence="1">Uncharacterized protein</fullName>
    </submittedName>
</protein>
<dbReference type="RefSeq" id="WP_075005901.1">
    <property type="nucleotide sequence ID" value="NZ_FOAP01000003.1"/>
</dbReference>
<dbReference type="AlphaFoldDB" id="A0A1H7LRK5"/>
<organism evidence="1 2">
    <name type="scientific">Stigmatella aurantiaca</name>
    <dbReference type="NCBI Taxonomy" id="41"/>
    <lineage>
        <taxon>Bacteria</taxon>
        <taxon>Pseudomonadati</taxon>
        <taxon>Myxococcota</taxon>
        <taxon>Myxococcia</taxon>
        <taxon>Myxococcales</taxon>
        <taxon>Cystobacterineae</taxon>
        <taxon>Archangiaceae</taxon>
        <taxon>Stigmatella</taxon>
    </lineage>
</organism>
<dbReference type="Proteomes" id="UP000182719">
    <property type="component" value="Unassembled WGS sequence"/>
</dbReference>
<dbReference type="EMBL" id="FOAP01000003">
    <property type="protein sequence ID" value="SEL01338.1"/>
    <property type="molecule type" value="Genomic_DNA"/>
</dbReference>
<evidence type="ECO:0000313" key="2">
    <source>
        <dbReference type="Proteomes" id="UP000182719"/>
    </source>
</evidence>
<evidence type="ECO:0000313" key="1">
    <source>
        <dbReference type="EMBL" id="SEL01338.1"/>
    </source>
</evidence>
<name>A0A1H7LRK5_STIAU</name>
<sequence length="101" mass="11493">MDSVDSIDSLGFEPRPRAFTVLIPRALQPFVDRLPPETRQHVMAELFRLAAQTSCRISGDNGSFTSALRLEVADCLVRVEMDVARSRLMLTQLVWQKKFRS</sequence>
<accession>A0A1H7LRK5</accession>
<dbReference type="OrthoDB" id="5515290at2"/>
<keyword evidence="2" id="KW-1185">Reference proteome</keyword>
<gene>
    <name evidence="1" type="ORF">SAMN05444354_103311</name>
</gene>
<proteinExistence type="predicted"/>